<dbReference type="OrthoDB" id="686632at2759"/>
<name>A0A5J9TI48_9POAL</name>
<feature type="non-terminal residue" evidence="1">
    <location>
        <position position="1"/>
    </location>
</feature>
<dbReference type="AlphaFoldDB" id="A0A5J9TI48"/>
<evidence type="ECO:0000313" key="2">
    <source>
        <dbReference type="Proteomes" id="UP000324897"/>
    </source>
</evidence>
<dbReference type="InterPro" id="IPR012340">
    <property type="entry name" value="NA-bd_OB-fold"/>
</dbReference>
<organism evidence="1 2">
    <name type="scientific">Eragrostis curvula</name>
    <name type="common">weeping love grass</name>
    <dbReference type="NCBI Taxonomy" id="38414"/>
    <lineage>
        <taxon>Eukaryota</taxon>
        <taxon>Viridiplantae</taxon>
        <taxon>Streptophyta</taxon>
        <taxon>Embryophyta</taxon>
        <taxon>Tracheophyta</taxon>
        <taxon>Spermatophyta</taxon>
        <taxon>Magnoliopsida</taxon>
        <taxon>Liliopsida</taxon>
        <taxon>Poales</taxon>
        <taxon>Poaceae</taxon>
        <taxon>PACMAD clade</taxon>
        <taxon>Chloridoideae</taxon>
        <taxon>Eragrostideae</taxon>
        <taxon>Eragrostidinae</taxon>
        <taxon>Eragrostis</taxon>
    </lineage>
</organism>
<evidence type="ECO:0008006" key="3">
    <source>
        <dbReference type="Google" id="ProtNLM"/>
    </source>
</evidence>
<accession>A0A5J9TI48</accession>
<evidence type="ECO:0000313" key="1">
    <source>
        <dbReference type="EMBL" id="TVU10954.1"/>
    </source>
</evidence>
<keyword evidence="2" id="KW-1185">Reference proteome</keyword>
<gene>
    <name evidence="1" type="ORF">EJB05_44510</name>
</gene>
<sequence>MWRETQHHIPTLVGWCMQLLDDNAIYFARSNYNFSSMSRTKAVARVNLQTCRRLHVDVFSGNVNYSLPAMADDRVQQGDEMDEPVVVEENYPMILFRDINLDLITSKINFSAKVYFKAHIRLHKDGNYIRLILVDEEGTRMEALAFGRTCLDLARTIVEGYPYDFIDVVVGYRYDLNFLNVFHVYGAEFFASITSESRVSGSRRPIAYPVFPRTFSTFHEVKHFGADKNLTDVIGVVVYISDVHDTKRTWRRPSRHVAIMNTCMQILVIHVRSPHISRHAGEWRPAAQYFNTIAALHVKMNTRRGVLVTTRYSKIIFEPDRPEVEAMRGFQTRLTNAPQLAR</sequence>
<protein>
    <recommendedName>
        <fullName evidence="3">DUF223 domain-containing protein</fullName>
    </recommendedName>
</protein>
<proteinExistence type="predicted"/>
<dbReference type="Proteomes" id="UP000324897">
    <property type="component" value="Chromosome 3"/>
</dbReference>
<dbReference type="EMBL" id="RWGY01000039">
    <property type="protein sequence ID" value="TVU10954.1"/>
    <property type="molecule type" value="Genomic_DNA"/>
</dbReference>
<dbReference type="Gramene" id="TVU10954">
    <property type="protein sequence ID" value="TVU10954"/>
    <property type="gene ID" value="EJB05_44510"/>
</dbReference>
<dbReference type="Gene3D" id="2.40.50.140">
    <property type="entry name" value="Nucleic acid-binding proteins"/>
    <property type="match status" value="1"/>
</dbReference>
<reference evidence="1 2" key="1">
    <citation type="journal article" date="2019" name="Sci. Rep.">
        <title>A high-quality genome of Eragrostis curvula grass provides insights into Poaceae evolution and supports new strategies to enhance forage quality.</title>
        <authorList>
            <person name="Carballo J."/>
            <person name="Santos B.A.C.M."/>
            <person name="Zappacosta D."/>
            <person name="Garbus I."/>
            <person name="Selva J.P."/>
            <person name="Gallo C.A."/>
            <person name="Diaz A."/>
            <person name="Albertini E."/>
            <person name="Caccamo M."/>
            <person name="Echenique V."/>
        </authorList>
    </citation>
    <scope>NUCLEOTIDE SEQUENCE [LARGE SCALE GENOMIC DNA]</scope>
    <source>
        <strain evidence="2">cv. Victoria</strain>
        <tissue evidence="1">Leaf</tissue>
    </source>
</reference>
<comment type="caution">
    <text evidence="1">The sequence shown here is derived from an EMBL/GenBank/DDBJ whole genome shotgun (WGS) entry which is preliminary data.</text>
</comment>